<evidence type="ECO:0000313" key="3">
    <source>
        <dbReference type="Proteomes" id="UP000245379"/>
    </source>
</evidence>
<dbReference type="OrthoDB" id="1112758at2"/>
<evidence type="ECO:0000259" key="1">
    <source>
        <dbReference type="PROSITE" id="PS52015"/>
    </source>
</evidence>
<dbReference type="AlphaFoldDB" id="A0A317EKM3"/>
<dbReference type="InterPro" id="IPR037682">
    <property type="entry name" value="TonB_C"/>
</dbReference>
<reference evidence="2 3" key="1">
    <citation type="submission" date="2018-05" db="EMBL/GenBank/DDBJ databases">
        <title>Pedobacter paludis sp. nov., isolated from wetland soil.</title>
        <authorList>
            <person name="Zhang Y."/>
            <person name="Wang G."/>
        </authorList>
    </citation>
    <scope>NUCLEOTIDE SEQUENCE [LARGE SCALE GENOMIC DNA]</scope>
    <source>
        <strain evidence="2 3">KCTC22721</strain>
    </source>
</reference>
<dbReference type="GO" id="GO:0098797">
    <property type="term" value="C:plasma membrane protein complex"/>
    <property type="evidence" value="ECO:0007669"/>
    <property type="project" value="TreeGrafter"/>
</dbReference>
<dbReference type="InterPro" id="IPR051045">
    <property type="entry name" value="TonB-dependent_transducer"/>
</dbReference>
<sequence>MKHLILILLTGLTLQAKSQTLKDTLITYIDTINVNGKVVNQNGAVVKDAVIIFGNDQTTKSDKNGLFRIVGFKPNNSIIVDSNQGTSYLNRVSSRYLLVRLAPSPIVEMNADQTQILIAARKLNEKPKYRQLSPNSKTKVYDFDGGYGMGDRKAEYPGGARQLYKFLSENIIYPKKAVQNSMEGLVTVEFVINAKGFPENFLVTKDIGYGCAEEVIKALKIMSRWNPGIRNGKPIRDVYSVDVPFKLLGKV</sequence>
<organism evidence="2 3">
    <name type="scientific">Pedobacter yonginense</name>
    <dbReference type="NCBI Taxonomy" id="651869"/>
    <lineage>
        <taxon>Bacteria</taxon>
        <taxon>Pseudomonadati</taxon>
        <taxon>Bacteroidota</taxon>
        <taxon>Sphingobacteriia</taxon>
        <taxon>Sphingobacteriales</taxon>
        <taxon>Sphingobacteriaceae</taxon>
        <taxon>Pedobacter</taxon>
    </lineage>
</organism>
<dbReference type="EMBL" id="QGNZ01000003">
    <property type="protein sequence ID" value="PWS26697.1"/>
    <property type="molecule type" value="Genomic_DNA"/>
</dbReference>
<comment type="caution">
    <text evidence="2">The sequence shown here is derived from an EMBL/GenBank/DDBJ whole genome shotgun (WGS) entry which is preliminary data.</text>
</comment>
<dbReference type="RefSeq" id="WP_109926046.1">
    <property type="nucleotide sequence ID" value="NZ_QGNZ01000003.1"/>
</dbReference>
<protein>
    <recommendedName>
        <fullName evidence="1">TonB C-terminal domain-containing protein</fullName>
    </recommendedName>
</protein>
<dbReference type="Proteomes" id="UP000245379">
    <property type="component" value="Unassembled WGS sequence"/>
</dbReference>
<dbReference type="GO" id="GO:0031992">
    <property type="term" value="F:energy transducer activity"/>
    <property type="evidence" value="ECO:0007669"/>
    <property type="project" value="TreeGrafter"/>
</dbReference>
<keyword evidence="3" id="KW-1185">Reference proteome</keyword>
<feature type="domain" description="TonB C-terminal" evidence="1">
    <location>
        <begin position="158"/>
        <end position="251"/>
    </location>
</feature>
<dbReference type="Gene3D" id="3.30.1150.10">
    <property type="match status" value="1"/>
</dbReference>
<dbReference type="Pfam" id="PF03544">
    <property type="entry name" value="TonB_C"/>
    <property type="match status" value="1"/>
</dbReference>
<dbReference type="InterPro" id="IPR008969">
    <property type="entry name" value="CarboxyPept-like_regulatory"/>
</dbReference>
<dbReference type="SUPFAM" id="SSF49464">
    <property type="entry name" value="Carboxypeptidase regulatory domain-like"/>
    <property type="match status" value="1"/>
</dbReference>
<gene>
    <name evidence="2" type="ORF">DHW03_11720</name>
</gene>
<dbReference type="SUPFAM" id="SSF74653">
    <property type="entry name" value="TolA/TonB C-terminal domain"/>
    <property type="match status" value="1"/>
</dbReference>
<dbReference type="PANTHER" id="PTHR33446">
    <property type="entry name" value="PROTEIN TONB-RELATED"/>
    <property type="match status" value="1"/>
</dbReference>
<accession>A0A317EKM3</accession>
<dbReference type="GO" id="GO:0055085">
    <property type="term" value="P:transmembrane transport"/>
    <property type="evidence" value="ECO:0007669"/>
    <property type="project" value="InterPro"/>
</dbReference>
<proteinExistence type="predicted"/>
<name>A0A317EKM3_9SPHI</name>
<evidence type="ECO:0000313" key="2">
    <source>
        <dbReference type="EMBL" id="PWS26697.1"/>
    </source>
</evidence>
<dbReference type="PANTHER" id="PTHR33446:SF2">
    <property type="entry name" value="PROTEIN TONB"/>
    <property type="match status" value="1"/>
</dbReference>
<dbReference type="PROSITE" id="PS52015">
    <property type="entry name" value="TONB_CTD"/>
    <property type="match status" value="1"/>
</dbReference>